<evidence type="ECO:0000313" key="1">
    <source>
        <dbReference type="EMBL" id="GGZ45291.1"/>
    </source>
</evidence>
<dbReference type="EMBL" id="BMWY01000001">
    <property type="protein sequence ID" value="GGZ45291.1"/>
    <property type="molecule type" value="Genomic_DNA"/>
</dbReference>
<protein>
    <recommendedName>
        <fullName evidence="3">LVIVD repeat-containing protein</fullName>
    </recommendedName>
</protein>
<dbReference type="Pfam" id="PF08309">
    <property type="entry name" value="LVIVD"/>
    <property type="match status" value="2"/>
</dbReference>
<comment type="caution">
    <text evidence="1">The sequence shown here is derived from an EMBL/GenBank/DDBJ whole genome shotgun (WGS) entry which is preliminary data.</text>
</comment>
<dbReference type="GeneID" id="94367959"/>
<organism evidence="1 2">
    <name type="scientific">Mesonia mobilis</name>
    <dbReference type="NCBI Taxonomy" id="369791"/>
    <lineage>
        <taxon>Bacteria</taxon>
        <taxon>Pseudomonadati</taxon>
        <taxon>Bacteroidota</taxon>
        <taxon>Flavobacteriia</taxon>
        <taxon>Flavobacteriales</taxon>
        <taxon>Flavobacteriaceae</taxon>
        <taxon>Mesonia</taxon>
    </lineage>
</organism>
<accession>A0ABQ3BI36</accession>
<dbReference type="RefSeq" id="WP_027885934.1">
    <property type="nucleotide sequence ID" value="NZ_BMWY01000001.1"/>
</dbReference>
<dbReference type="Proteomes" id="UP000615593">
    <property type="component" value="Unassembled WGS sequence"/>
</dbReference>
<dbReference type="SUPFAM" id="SSF63825">
    <property type="entry name" value="YWTD domain"/>
    <property type="match status" value="1"/>
</dbReference>
<sequence length="405" mass="45430">MKKLLLLFILASVVWSCEEVNDSEIERVQVAVPQTMSLAEFRTSASVENAQPIQESGKIYAYHDLIFINDQLEGVHVLDNSDPSNPIQKNFLKIPQNTDVAIKDDKLYANSGPDLVIFDLSDVTNIEYETRVENVFNYYYPTLPEGVSYLDESDYDYETEIIIGYEVRTAYREIQNDIAFFDGAEASGGTGTGGSMARFKIVNDYLYTVTESEIHIFDIQTSESPIAVNSEYVGWQIETIFNQDDYLYLGSSSGMYIYSIENPAAPSYVSRIDHVMGCDPVVVQGDWAYVTIRGGNDCGQNLSQLEVIDISNKNMPERVAVYEMAEPYGLGIKDDHLFVCDGSEGLKVFDASATPEISLIDHFDNIETYDVIPLENVLLMVGGDMLYQYQYTLEGIVLLSSFSLN</sequence>
<evidence type="ECO:0000313" key="2">
    <source>
        <dbReference type="Proteomes" id="UP000615593"/>
    </source>
</evidence>
<keyword evidence="2" id="KW-1185">Reference proteome</keyword>
<proteinExistence type="predicted"/>
<gene>
    <name evidence="1" type="ORF">GCM10008088_03160</name>
</gene>
<dbReference type="InterPro" id="IPR013211">
    <property type="entry name" value="LVIVD"/>
</dbReference>
<reference evidence="2" key="1">
    <citation type="journal article" date="2019" name="Int. J. Syst. Evol. Microbiol.">
        <title>The Global Catalogue of Microorganisms (GCM) 10K type strain sequencing project: providing services to taxonomists for standard genome sequencing and annotation.</title>
        <authorList>
            <consortium name="The Broad Institute Genomics Platform"/>
            <consortium name="The Broad Institute Genome Sequencing Center for Infectious Disease"/>
            <person name="Wu L."/>
            <person name="Ma J."/>
        </authorList>
    </citation>
    <scope>NUCLEOTIDE SEQUENCE [LARGE SCALE GENOMIC DNA]</scope>
    <source>
        <strain evidence="2">KCTC 12708</strain>
    </source>
</reference>
<evidence type="ECO:0008006" key="3">
    <source>
        <dbReference type="Google" id="ProtNLM"/>
    </source>
</evidence>
<name>A0ABQ3BI36_9FLAO</name>